<evidence type="ECO:0000313" key="3">
    <source>
        <dbReference type="Proteomes" id="UP001153269"/>
    </source>
</evidence>
<gene>
    <name evidence="2" type="ORF">PLEPLA_LOCUS6712</name>
</gene>
<protein>
    <submittedName>
        <fullName evidence="2">Uncharacterized protein</fullName>
    </submittedName>
</protein>
<accession>A0A9N7TTR0</accession>
<reference evidence="2" key="1">
    <citation type="submission" date="2020-03" db="EMBL/GenBank/DDBJ databases">
        <authorList>
            <person name="Weist P."/>
        </authorList>
    </citation>
    <scope>NUCLEOTIDE SEQUENCE</scope>
</reference>
<dbReference type="EMBL" id="CADEAL010000347">
    <property type="protein sequence ID" value="CAB1418885.1"/>
    <property type="molecule type" value="Genomic_DNA"/>
</dbReference>
<name>A0A9N7TTR0_PLEPL</name>
<keyword evidence="3" id="KW-1185">Reference proteome</keyword>
<dbReference type="Proteomes" id="UP001153269">
    <property type="component" value="Unassembled WGS sequence"/>
</dbReference>
<sequence length="296" mass="33024">MLRKPSSVCHNGCASMHLQRTRTGRVGTKPALQDVWVPWETPAAGYTPLRLHTIKHNCLVSFSHESKDHGKKQTSPPKQRRVHCRQQDPNKEGLEMRLSAHLRVQEGLRETLSVHCGGQQMSEDPGPGTTTGKDGERLDFTSHGFSLHHFTLKSPALSSPPNPPASGSHCSFCDYRTFTRVSPRHTPHVSLPSVATLPKARCSLKLELENYCDTSNNQFSVLFCPSYRHGGHTLILSLSCDNHLLHRAEAAGWLWDFSTVCSPRPPPPWDGSRSVWVCWGIISRASGEMMPQHEMT</sequence>
<proteinExistence type="predicted"/>
<dbReference type="AlphaFoldDB" id="A0A9N7TTR0"/>
<feature type="region of interest" description="Disordered" evidence="1">
    <location>
        <begin position="64"/>
        <end position="92"/>
    </location>
</feature>
<comment type="caution">
    <text evidence="2">The sequence shown here is derived from an EMBL/GenBank/DDBJ whole genome shotgun (WGS) entry which is preliminary data.</text>
</comment>
<evidence type="ECO:0000256" key="1">
    <source>
        <dbReference type="SAM" id="MobiDB-lite"/>
    </source>
</evidence>
<evidence type="ECO:0000313" key="2">
    <source>
        <dbReference type="EMBL" id="CAB1418885.1"/>
    </source>
</evidence>
<organism evidence="2 3">
    <name type="scientific">Pleuronectes platessa</name>
    <name type="common">European plaice</name>
    <dbReference type="NCBI Taxonomy" id="8262"/>
    <lineage>
        <taxon>Eukaryota</taxon>
        <taxon>Metazoa</taxon>
        <taxon>Chordata</taxon>
        <taxon>Craniata</taxon>
        <taxon>Vertebrata</taxon>
        <taxon>Euteleostomi</taxon>
        <taxon>Actinopterygii</taxon>
        <taxon>Neopterygii</taxon>
        <taxon>Teleostei</taxon>
        <taxon>Neoteleostei</taxon>
        <taxon>Acanthomorphata</taxon>
        <taxon>Carangaria</taxon>
        <taxon>Pleuronectiformes</taxon>
        <taxon>Pleuronectoidei</taxon>
        <taxon>Pleuronectidae</taxon>
        <taxon>Pleuronectes</taxon>
    </lineage>
</organism>